<dbReference type="OrthoDB" id="4590707at2759"/>
<organism evidence="2">
    <name type="scientific">Ajellomyces dermatitidis (strain ATCC 18188 / CBS 674.68)</name>
    <name type="common">Blastomyces dermatitidis</name>
    <dbReference type="NCBI Taxonomy" id="653446"/>
    <lineage>
        <taxon>Eukaryota</taxon>
        <taxon>Fungi</taxon>
        <taxon>Dikarya</taxon>
        <taxon>Ascomycota</taxon>
        <taxon>Pezizomycotina</taxon>
        <taxon>Eurotiomycetes</taxon>
        <taxon>Eurotiomycetidae</taxon>
        <taxon>Onygenales</taxon>
        <taxon>Ajellomycetaceae</taxon>
        <taxon>Blastomyces</taxon>
    </lineage>
</organism>
<accession>F2TCJ9</accession>
<dbReference type="EMBL" id="GG749423">
    <property type="protein sequence ID" value="EGE80962.2"/>
    <property type="molecule type" value="Genomic_DNA"/>
</dbReference>
<reference evidence="2" key="1">
    <citation type="submission" date="2010-03" db="EMBL/GenBank/DDBJ databases">
        <title>Annotation of Blastomyces dermatitidis strain ATCC 18188.</title>
        <authorList>
            <consortium name="The Broad Institute Genome Sequencing Platform"/>
            <consortium name="Broad Institute Genome Sequencing Center for Infectious Disease."/>
            <person name="Cuomo C."/>
            <person name="Klein B."/>
            <person name="Sullivan T."/>
            <person name="Heitman J."/>
            <person name="Young S."/>
            <person name="Zeng Q."/>
            <person name="Gargeya S."/>
            <person name="Alvarado L."/>
            <person name="Berlin A.M."/>
            <person name="Chapman S.B."/>
            <person name="Chen Z."/>
            <person name="Freedman E."/>
            <person name="Gellesch M."/>
            <person name="Goldberg J."/>
            <person name="Griggs A."/>
            <person name="Gujja S."/>
            <person name="Heilman E."/>
            <person name="Heiman D."/>
            <person name="Howarth C."/>
            <person name="Mehta T."/>
            <person name="Neiman D."/>
            <person name="Pearson M."/>
            <person name="Roberts A."/>
            <person name="Saif S."/>
            <person name="Shea T."/>
            <person name="Shenoy N."/>
            <person name="Sisk P."/>
            <person name="Stolte C."/>
            <person name="Sykes S."/>
            <person name="White J."/>
            <person name="Yandava C."/>
            <person name="Haas B."/>
            <person name="Nusbaum C."/>
            <person name="Birren B."/>
        </authorList>
    </citation>
    <scope>NUCLEOTIDE SEQUENCE [LARGE SCALE GENOMIC DNA]</scope>
    <source>
        <strain evidence="2">ATCC 18188</strain>
    </source>
</reference>
<feature type="compositionally biased region" description="Basic and acidic residues" evidence="1">
    <location>
        <begin position="190"/>
        <end position="208"/>
    </location>
</feature>
<proteinExistence type="predicted"/>
<dbReference type="Proteomes" id="UP000007802">
    <property type="component" value="Unassembled WGS sequence"/>
</dbReference>
<dbReference type="HOGENOM" id="CLU_1377751_0_0_1"/>
<protein>
    <submittedName>
        <fullName evidence="2">Uncharacterized protein</fullName>
    </submittedName>
</protein>
<name>F2TCJ9_AJEDA</name>
<feature type="compositionally biased region" description="Basic and acidic residues" evidence="1">
    <location>
        <begin position="168"/>
        <end position="183"/>
    </location>
</feature>
<gene>
    <name evidence="2" type="ORF">BDDG_03903</name>
</gene>
<feature type="compositionally biased region" description="Polar residues" evidence="1">
    <location>
        <begin position="230"/>
        <end position="241"/>
    </location>
</feature>
<evidence type="ECO:0000256" key="1">
    <source>
        <dbReference type="SAM" id="MobiDB-lite"/>
    </source>
</evidence>
<evidence type="ECO:0000313" key="2">
    <source>
        <dbReference type="EMBL" id="EGE80962.2"/>
    </source>
</evidence>
<sequence>MIGTSQPKVTSESPRLVYLPNGELSTSSRFHFLTPSVLLVSIKPARNIPITPPIIYTQLYTQLHLNCSRTTPTTSLLQLPIMVLPRSTLFRTLFTAQQSTRIAGSRASSRVWQQATRRYASGGSEFKKNSDLPWIIGSVGITVPAAYYLLADTPKNPAHAEVYVPTPKDSEEPHVSEKQATKEAEEEEETGKTEPEHDSAPSQRESDQSVRGSEAEPEEPEEKSTASESVKTAEQGESASSAPAEDIESEKKEVH</sequence>
<dbReference type="AlphaFoldDB" id="F2TCJ9"/>
<feature type="region of interest" description="Disordered" evidence="1">
    <location>
        <begin position="160"/>
        <end position="255"/>
    </location>
</feature>